<reference evidence="8" key="1">
    <citation type="journal article" date="2022" name="G3 (Bethesda)">
        <title>High quality genome of the basidiomycete yeast Dioszegia hungarica PDD-24b-2 isolated from cloud water.</title>
        <authorList>
            <person name="Jarrige D."/>
            <person name="Haridas S."/>
            <person name="Bleykasten-Grosshans C."/>
            <person name="Joly M."/>
            <person name="Nadalig T."/>
            <person name="Sancelme M."/>
            <person name="Vuilleumier S."/>
            <person name="Grigoriev I.V."/>
            <person name="Amato P."/>
            <person name="Bringel F."/>
        </authorList>
    </citation>
    <scope>NUCLEOTIDE SEQUENCE</scope>
    <source>
        <strain evidence="8">PDD-24b-2</strain>
    </source>
</reference>
<evidence type="ECO:0000256" key="5">
    <source>
        <dbReference type="SAM" id="Phobius"/>
    </source>
</evidence>
<evidence type="ECO:0000256" key="2">
    <source>
        <dbReference type="ARBA" id="ARBA00022525"/>
    </source>
</evidence>
<keyword evidence="5" id="KW-0812">Transmembrane</keyword>
<organism evidence="8 9">
    <name type="scientific">Dioszegia hungarica</name>
    <dbReference type="NCBI Taxonomy" id="4972"/>
    <lineage>
        <taxon>Eukaryota</taxon>
        <taxon>Fungi</taxon>
        <taxon>Dikarya</taxon>
        <taxon>Basidiomycota</taxon>
        <taxon>Agaricomycotina</taxon>
        <taxon>Tremellomycetes</taxon>
        <taxon>Tremellales</taxon>
        <taxon>Bulleribasidiaceae</taxon>
        <taxon>Dioszegia</taxon>
    </lineage>
</organism>
<dbReference type="RefSeq" id="XP_052949078.1">
    <property type="nucleotide sequence ID" value="XM_053090675.1"/>
</dbReference>
<protein>
    <recommendedName>
        <fullName evidence="7">CFEM domain-containing protein</fullName>
    </recommendedName>
</protein>
<keyword evidence="9" id="KW-1185">Reference proteome</keyword>
<dbReference type="PROSITE" id="PS52012">
    <property type="entry name" value="CFEM"/>
    <property type="match status" value="1"/>
</dbReference>
<dbReference type="EMBL" id="JAKWFO010000001">
    <property type="protein sequence ID" value="KAI9639301.1"/>
    <property type="molecule type" value="Genomic_DNA"/>
</dbReference>
<feature type="transmembrane region" description="Helical" evidence="5">
    <location>
        <begin position="177"/>
        <end position="199"/>
    </location>
</feature>
<comment type="caution">
    <text evidence="8">The sequence shown here is derived from an EMBL/GenBank/DDBJ whole genome shotgun (WGS) entry which is preliminary data.</text>
</comment>
<evidence type="ECO:0000256" key="1">
    <source>
        <dbReference type="ARBA" id="ARBA00004613"/>
    </source>
</evidence>
<keyword evidence="5" id="KW-0472">Membrane</keyword>
<evidence type="ECO:0000256" key="3">
    <source>
        <dbReference type="ARBA" id="ARBA00022729"/>
    </source>
</evidence>
<evidence type="ECO:0000256" key="4">
    <source>
        <dbReference type="ARBA" id="ARBA00023157"/>
    </source>
</evidence>
<name>A0AA38LYM2_9TREE</name>
<gene>
    <name evidence="8" type="ORF">MKK02DRAFT_39599</name>
</gene>
<accession>A0AA38LYM2</accession>
<dbReference type="AlphaFoldDB" id="A0AA38LYM2"/>
<feature type="signal peptide" evidence="6">
    <location>
        <begin position="1"/>
        <end position="18"/>
    </location>
</feature>
<dbReference type="Proteomes" id="UP001164286">
    <property type="component" value="Unassembled WGS sequence"/>
</dbReference>
<dbReference type="GO" id="GO:0005576">
    <property type="term" value="C:extracellular region"/>
    <property type="evidence" value="ECO:0007669"/>
    <property type="project" value="UniProtKB-SubCell"/>
</dbReference>
<evidence type="ECO:0000313" key="8">
    <source>
        <dbReference type="EMBL" id="KAI9639301.1"/>
    </source>
</evidence>
<dbReference type="InterPro" id="IPR008427">
    <property type="entry name" value="Extracellular_membr_CFEM_dom"/>
</dbReference>
<dbReference type="Pfam" id="PF05730">
    <property type="entry name" value="CFEM"/>
    <property type="match status" value="1"/>
</dbReference>
<dbReference type="GeneID" id="77729880"/>
<keyword evidence="4" id="KW-1015">Disulfide bond</keyword>
<keyword evidence="5" id="KW-1133">Transmembrane helix</keyword>
<evidence type="ECO:0000256" key="6">
    <source>
        <dbReference type="SAM" id="SignalP"/>
    </source>
</evidence>
<keyword evidence="3 6" id="KW-0732">Signal</keyword>
<sequence>MRITSLFALLPLIAATSSLRGRQEGPSALDDPCTSACDDQAEQQMASTGCGEDGACLCQNQTYLQSIYACLAKECPADKVEAMKAEFQETCAAIIAIGEDDDESSSSISSGLSSISSAVASRSVSASSAVRSSASATPTSSGALASLSSVASSASGAVSSVRNSASSDAASASSSAWAVPTAAAGIMGVVLAAVGAVAAV</sequence>
<comment type="subcellular location">
    <subcellularLocation>
        <location evidence="1">Secreted</location>
    </subcellularLocation>
</comment>
<keyword evidence="2" id="KW-0964">Secreted</keyword>
<feature type="chain" id="PRO_5041371126" description="CFEM domain-containing protein" evidence="6">
    <location>
        <begin position="19"/>
        <end position="200"/>
    </location>
</feature>
<proteinExistence type="predicted"/>
<evidence type="ECO:0000313" key="9">
    <source>
        <dbReference type="Proteomes" id="UP001164286"/>
    </source>
</evidence>
<evidence type="ECO:0000259" key="7">
    <source>
        <dbReference type="PROSITE" id="PS52012"/>
    </source>
</evidence>
<feature type="domain" description="CFEM" evidence="7">
    <location>
        <begin position="5"/>
        <end position="118"/>
    </location>
</feature>